<sequence length="324" mass="36188">MKTSHIFILLLSLISFLSAEKCHPNDKKALLKIKNDLNNPYDIITWDSKADCCEDWYGVQCDPKNNRITQLYINNADIKQPIPASIAELPYLEGLSFHSCNMTGHITQAIAKLPNLKSIDLRHNHLTGPVPSFLGQLKKLEYIGLSFNNLTGSIPASLFKLTKLGGLLLDRNKLTGTIPESFGSFKEDFYLYLSHNQLSGPIPKTLANANFNYIDASRNKLEGDISFLFGIKSLNYIDFSRNMLQFDFSKVVEFTTTLAHLDLNHNSIYGSIPQALAKIDYVSLDVSYNKLCGKIPVGGGLQKLDVTRFLHNKCLCGAPLPKCK</sequence>
<comment type="subcellular location">
    <subcellularLocation>
        <location evidence="1">Cell envelope</location>
    </subcellularLocation>
</comment>
<keyword evidence="2" id="KW-0433">Leucine-rich repeat</keyword>
<name>A0ABR0D7V4_9LAMI</name>
<dbReference type="SUPFAM" id="SSF52058">
    <property type="entry name" value="L domain-like"/>
    <property type="match status" value="1"/>
</dbReference>
<comment type="similarity">
    <text evidence="4">Belongs to the polygalacturonase-inhibiting protein family.</text>
</comment>
<dbReference type="InterPro" id="IPR032675">
    <property type="entry name" value="LRR_dom_sf"/>
</dbReference>
<dbReference type="Proteomes" id="UP001291926">
    <property type="component" value="Unassembled WGS sequence"/>
</dbReference>
<dbReference type="InterPro" id="IPR051848">
    <property type="entry name" value="PGIP"/>
</dbReference>
<evidence type="ECO:0000313" key="7">
    <source>
        <dbReference type="EMBL" id="KAK4485385.1"/>
    </source>
</evidence>
<dbReference type="PANTHER" id="PTHR48059:SF4">
    <property type="entry name" value="POLYGALACTURONASE INHIBITOR 1-RELATED"/>
    <property type="match status" value="1"/>
</dbReference>
<feature type="chain" id="PRO_5047403039" description="Leucine-rich repeat-containing N-terminal plant-type domain-containing protein" evidence="5">
    <location>
        <begin position="20"/>
        <end position="324"/>
    </location>
</feature>
<organism evidence="7 8">
    <name type="scientific">Penstemon davidsonii</name>
    <dbReference type="NCBI Taxonomy" id="160366"/>
    <lineage>
        <taxon>Eukaryota</taxon>
        <taxon>Viridiplantae</taxon>
        <taxon>Streptophyta</taxon>
        <taxon>Embryophyta</taxon>
        <taxon>Tracheophyta</taxon>
        <taxon>Spermatophyta</taxon>
        <taxon>Magnoliopsida</taxon>
        <taxon>eudicotyledons</taxon>
        <taxon>Gunneridae</taxon>
        <taxon>Pentapetalae</taxon>
        <taxon>asterids</taxon>
        <taxon>lamiids</taxon>
        <taxon>Lamiales</taxon>
        <taxon>Plantaginaceae</taxon>
        <taxon>Cheloneae</taxon>
        <taxon>Penstemon</taxon>
    </lineage>
</organism>
<feature type="signal peptide" evidence="5">
    <location>
        <begin position="1"/>
        <end position="19"/>
    </location>
</feature>
<dbReference type="InterPro" id="IPR001611">
    <property type="entry name" value="Leu-rich_rpt"/>
</dbReference>
<evidence type="ECO:0000259" key="6">
    <source>
        <dbReference type="Pfam" id="PF08263"/>
    </source>
</evidence>
<accession>A0ABR0D7V4</accession>
<dbReference type="Pfam" id="PF00560">
    <property type="entry name" value="LRR_1"/>
    <property type="match status" value="2"/>
</dbReference>
<gene>
    <name evidence="7" type="ORF">RD792_008024</name>
</gene>
<evidence type="ECO:0000256" key="4">
    <source>
        <dbReference type="ARBA" id="ARBA00038043"/>
    </source>
</evidence>
<dbReference type="EMBL" id="JAYDYQ010002533">
    <property type="protein sequence ID" value="KAK4485385.1"/>
    <property type="molecule type" value="Genomic_DNA"/>
</dbReference>
<evidence type="ECO:0000313" key="8">
    <source>
        <dbReference type="Proteomes" id="UP001291926"/>
    </source>
</evidence>
<evidence type="ECO:0000256" key="2">
    <source>
        <dbReference type="ARBA" id="ARBA00022614"/>
    </source>
</evidence>
<keyword evidence="8" id="KW-1185">Reference proteome</keyword>
<comment type="caution">
    <text evidence="7">The sequence shown here is derived from an EMBL/GenBank/DDBJ whole genome shotgun (WGS) entry which is preliminary data.</text>
</comment>
<reference evidence="7 8" key="1">
    <citation type="journal article" date="2023" name="bioRxiv">
        <title>Genome report: Whole genome sequence and annotation of Penstemon davidsonii.</title>
        <authorList>
            <person name="Ostevik K.L."/>
            <person name="Alabady M."/>
            <person name="Zhang M."/>
            <person name="Rausher M.D."/>
        </authorList>
    </citation>
    <scope>NUCLEOTIDE SEQUENCE [LARGE SCALE GENOMIC DNA]</scope>
    <source>
        <strain evidence="7">DNT005</strain>
        <tissue evidence="7">Whole leaf</tissue>
    </source>
</reference>
<evidence type="ECO:0000256" key="5">
    <source>
        <dbReference type="SAM" id="SignalP"/>
    </source>
</evidence>
<dbReference type="Gene3D" id="3.80.10.10">
    <property type="entry name" value="Ribonuclease Inhibitor"/>
    <property type="match status" value="1"/>
</dbReference>
<proteinExistence type="inferred from homology"/>
<evidence type="ECO:0000256" key="1">
    <source>
        <dbReference type="ARBA" id="ARBA00004196"/>
    </source>
</evidence>
<protein>
    <recommendedName>
        <fullName evidence="6">Leucine-rich repeat-containing N-terminal plant-type domain-containing protein</fullName>
    </recommendedName>
</protein>
<feature type="domain" description="Leucine-rich repeat-containing N-terminal plant-type" evidence="6">
    <location>
        <begin position="23"/>
        <end position="62"/>
    </location>
</feature>
<dbReference type="Pfam" id="PF08263">
    <property type="entry name" value="LRRNT_2"/>
    <property type="match status" value="1"/>
</dbReference>
<dbReference type="Pfam" id="PF13855">
    <property type="entry name" value="LRR_8"/>
    <property type="match status" value="1"/>
</dbReference>
<evidence type="ECO:0000256" key="3">
    <source>
        <dbReference type="ARBA" id="ARBA00022737"/>
    </source>
</evidence>
<dbReference type="PANTHER" id="PTHR48059">
    <property type="entry name" value="POLYGALACTURONASE INHIBITOR 1"/>
    <property type="match status" value="1"/>
</dbReference>
<dbReference type="InterPro" id="IPR013210">
    <property type="entry name" value="LRR_N_plant-typ"/>
</dbReference>
<keyword evidence="3" id="KW-0677">Repeat</keyword>
<keyword evidence="5" id="KW-0732">Signal</keyword>